<reference evidence="2" key="1">
    <citation type="submission" date="2020-11" db="EMBL/GenBank/DDBJ databases">
        <authorList>
            <consortium name="DOE Joint Genome Institute"/>
            <person name="Ahrendt S."/>
            <person name="Riley R."/>
            <person name="Andreopoulos W."/>
            <person name="LaButti K."/>
            <person name="Pangilinan J."/>
            <person name="Ruiz-duenas F.J."/>
            <person name="Barrasa J.M."/>
            <person name="Sanchez-Garcia M."/>
            <person name="Camarero S."/>
            <person name="Miyauchi S."/>
            <person name="Serrano A."/>
            <person name="Linde D."/>
            <person name="Babiker R."/>
            <person name="Drula E."/>
            <person name="Ayuso-Fernandez I."/>
            <person name="Pacheco R."/>
            <person name="Padilla G."/>
            <person name="Ferreira P."/>
            <person name="Barriuso J."/>
            <person name="Kellner H."/>
            <person name="Castanera R."/>
            <person name="Alfaro M."/>
            <person name="Ramirez L."/>
            <person name="Pisabarro A.G."/>
            <person name="Kuo A."/>
            <person name="Tritt A."/>
            <person name="Lipzen A."/>
            <person name="He G."/>
            <person name="Yan M."/>
            <person name="Ng V."/>
            <person name="Cullen D."/>
            <person name="Martin F."/>
            <person name="Rosso M.-N."/>
            <person name="Henrissat B."/>
            <person name="Hibbett D."/>
            <person name="Martinez A.T."/>
            <person name="Grigoriev I.V."/>
        </authorList>
    </citation>
    <scope>NUCLEOTIDE SEQUENCE</scope>
    <source>
        <strain evidence="2">AH 44721</strain>
    </source>
</reference>
<comment type="caution">
    <text evidence="2">The sequence shown here is derived from an EMBL/GenBank/DDBJ whole genome shotgun (WGS) entry which is preliminary data.</text>
</comment>
<evidence type="ECO:0000313" key="3">
    <source>
        <dbReference type="Proteomes" id="UP000724874"/>
    </source>
</evidence>
<organism evidence="2 3">
    <name type="scientific">Gymnopilus junonius</name>
    <name type="common">Spectacular rustgill mushroom</name>
    <name type="synonym">Gymnopilus spectabilis subsp. junonius</name>
    <dbReference type="NCBI Taxonomy" id="109634"/>
    <lineage>
        <taxon>Eukaryota</taxon>
        <taxon>Fungi</taxon>
        <taxon>Dikarya</taxon>
        <taxon>Basidiomycota</taxon>
        <taxon>Agaricomycotina</taxon>
        <taxon>Agaricomycetes</taxon>
        <taxon>Agaricomycetidae</taxon>
        <taxon>Agaricales</taxon>
        <taxon>Agaricineae</taxon>
        <taxon>Hymenogastraceae</taxon>
        <taxon>Gymnopilus</taxon>
    </lineage>
</organism>
<name>A0A9P5NQ54_GYMJU</name>
<feature type="region of interest" description="Disordered" evidence="1">
    <location>
        <begin position="1"/>
        <end position="21"/>
    </location>
</feature>
<sequence length="275" mass="31243">MFRHRRAPSLSGRSRYPEGVPSASCVKAEDSALKCQGSEAENECAFNLDNLRSHNMRNLQLVQFTQVEVTPVRCMETDTGHKRMRAWRVGALSDWTWSPIGWIPGLWKRVVRVVIQRVLAGIRSGVSFIVDVNNHKVFDLEAMPWVRSCKNSYFYIAIRQQEFGVGLRDEEESKHEEKRAAEHAWKLDSKTTHAEDTSQPDDRCLIARRVVNCGHAPLQQVPRWLAVVVNDDEGGPSLCIMDQWMLASGSAEVMEMEEGGDASESFFNFGTFEIR</sequence>
<proteinExistence type="predicted"/>
<dbReference type="Proteomes" id="UP000724874">
    <property type="component" value="Unassembled WGS sequence"/>
</dbReference>
<keyword evidence="3" id="KW-1185">Reference proteome</keyword>
<dbReference type="EMBL" id="JADNYJ010000023">
    <property type="protein sequence ID" value="KAF8905186.1"/>
    <property type="molecule type" value="Genomic_DNA"/>
</dbReference>
<dbReference type="AlphaFoldDB" id="A0A9P5NQ54"/>
<accession>A0A9P5NQ54</accession>
<evidence type="ECO:0000313" key="2">
    <source>
        <dbReference type="EMBL" id="KAF8905186.1"/>
    </source>
</evidence>
<feature type="region of interest" description="Disordered" evidence="1">
    <location>
        <begin position="174"/>
        <end position="198"/>
    </location>
</feature>
<protein>
    <submittedName>
        <fullName evidence="2">Uncharacterized protein</fullName>
    </submittedName>
</protein>
<evidence type="ECO:0000256" key="1">
    <source>
        <dbReference type="SAM" id="MobiDB-lite"/>
    </source>
</evidence>
<gene>
    <name evidence="2" type="ORF">CPB84DRAFT_1745520</name>
</gene>